<dbReference type="InterPro" id="IPR001030">
    <property type="entry name" value="Acoase/IPM_deHydtase_lsu_aba"/>
</dbReference>
<dbReference type="CDD" id="cd01580">
    <property type="entry name" value="AcnA_IRP_Swivel"/>
    <property type="match status" value="1"/>
</dbReference>
<evidence type="ECO:0000313" key="14">
    <source>
        <dbReference type="Proteomes" id="UP000248395"/>
    </source>
</evidence>
<dbReference type="UniPathway" id="UPA00223">
    <property type="reaction ID" value="UER00718"/>
</dbReference>
<dbReference type="GO" id="GO:0046872">
    <property type="term" value="F:metal ion binding"/>
    <property type="evidence" value="ECO:0007669"/>
    <property type="project" value="UniProtKB-KW"/>
</dbReference>
<comment type="similarity">
    <text evidence="3 10">Belongs to the aconitase/IPM isomerase family.</text>
</comment>
<dbReference type="NCBIfam" id="NF006757">
    <property type="entry name" value="PRK09277.1"/>
    <property type="match status" value="1"/>
</dbReference>
<keyword evidence="6 10" id="KW-0408">Iron</keyword>
<dbReference type="PROSITE" id="PS01244">
    <property type="entry name" value="ACONITASE_2"/>
    <property type="match status" value="1"/>
</dbReference>
<dbReference type="EMBL" id="QJKC01000010">
    <property type="protein sequence ID" value="PXX45916.1"/>
    <property type="molecule type" value="Genomic_DNA"/>
</dbReference>
<dbReference type="InterPro" id="IPR000573">
    <property type="entry name" value="AconitaseA/IPMdHydase_ssu_swvl"/>
</dbReference>
<accession>A0A318JCD3</accession>
<dbReference type="Pfam" id="PF00694">
    <property type="entry name" value="Aconitase_C"/>
    <property type="match status" value="1"/>
</dbReference>
<dbReference type="InterPro" id="IPR006249">
    <property type="entry name" value="Aconitase/IRP2"/>
</dbReference>
<dbReference type="Gene3D" id="3.20.19.10">
    <property type="entry name" value="Aconitase, domain 4"/>
    <property type="match status" value="1"/>
</dbReference>
<evidence type="ECO:0000256" key="4">
    <source>
        <dbReference type="ARBA" id="ARBA00022485"/>
    </source>
</evidence>
<dbReference type="InterPro" id="IPR036008">
    <property type="entry name" value="Aconitase_4Fe-4S_dom"/>
</dbReference>
<dbReference type="PRINTS" id="PR00415">
    <property type="entry name" value="ACONITASE"/>
</dbReference>
<evidence type="ECO:0000256" key="7">
    <source>
        <dbReference type="ARBA" id="ARBA00023014"/>
    </source>
</evidence>
<dbReference type="InterPro" id="IPR015931">
    <property type="entry name" value="Acnase/IPM_dHydase_lsu_aba_1/3"/>
</dbReference>
<sequence length="902" mass="97819">MHSASYLREFSFGQGQVGLYYALPLLQQQGFGAIARLPVSLRIMLESLLRNLDGERVTEAHVRQLANWQPQAERNTEIPFVVARILLQDFTGLPLLCDLAALRDATIRLGRSPALITPKIPVHLVVDHSVQVDFFREADALQRNLLLEYQRNAERYRFIKWSQHAFANLQVTPPGRGIVHQVNLEYLAPGLSRDDRIYFPDTLVGTDSHTTMINGLGVLGWGVGGIEAESAMLGLPVFLLQPDVVGVHLHGHLPAGVTATDVVLTLTALLRKSGVVGAFVEFFGHGAARLTVPDRATIANMAPEYGATVAYFPPDHQTVAYLIATGRDREQVAAFQAYFQAQHMFGMPCLGEIDYSRIINVNLADIEPCVAGPRRPQDRISLRQLKQSFMSTLFAPVEQGGFGKGGVASDRSPHPAQTRQLTHGDIVIAAITSCTNTSHPSSMLTAGLLARKAVALGLKVPSHIKTSLAPGSQVVRDYLHRAGLLEPLAQLGFQLVAYGCTTCIGNSGPLDPVLEQQIVQGDLVCAAVLSGNRNFEARIHPALRANFLMSPPLVVAFALAGRIGIDLGSEPLGQDAQGNAVYLSMLWPSQQEIDSAVHDAEDPASYPRLYQVPDASLWQALPLNPQQAYSWPPSSYIARPPFLDAVVLDLPPPRQAIRQARALALFGDSVTTDHISPAGSIGADSCAGLYLQQLGIAPADFNSYGSRRGNHQVMVRGTFANIRIRNLMLPPAADGSPVTGGMTLHQPDGQQGFIHDIARRYQTEQVALLIIAGKEYGSGSSRDWAAKGTALLGVRAVIAESFERIHRANLVGMGVLPLQFMAGDSIASLGLTGRELFTLEGLDNTLLPAQPVQLHIDYPDGAHRRCTLLLRVDTATEVDYCRHGGILPFVLRSLLRTADKPL</sequence>
<evidence type="ECO:0000256" key="1">
    <source>
        <dbReference type="ARBA" id="ARBA00001966"/>
    </source>
</evidence>
<evidence type="ECO:0000256" key="6">
    <source>
        <dbReference type="ARBA" id="ARBA00023004"/>
    </source>
</evidence>
<comment type="catalytic activity">
    <reaction evidence="9 10">
        <text>citrate = D-threo-isocitrate</text>
        <dbReference type="Rhea" id="RHEA:10336"/>
        <dbReference type="ChEBI" id="CHEBI:15562"/>
        <dbReference type="ChEBI" id="CHEBI:16947"/>
        <dbReference type="EC" id="4.2.1.3"/>
    </reaction>
</comment>
<dbReference type="NCBIfam" id="TIGR01341">
    <property type="entry name" value="aconitase_1"/>
    <property type="match status" value="1"/>
</dbReference>
<evidence type="ECO:0000256" key="5">
    <source>
        <dbReference type="ARBA" id="ARBA00022723"/>
    </source>
</evidence>
<dbReference type="NCBIfam" id="NF009520">
    <property type="entry name" value="PRK12881.1"/>
    <property type="match status" value="1"/>
</dbReference>
<evidence type="ECO:0000256" key="3">
    <source>
        <dbReference type="ARBA" id="ARBA00007185"/>
    </source>
</evidence>
<name>A0A318JCD3_9NEIS</name>
<keyword evidence="4 10" id="KW-0004">4Fe-4S</keyword>
<dbReference type="Gene3D" id="3.30.499.10">
    <property type="entry name" value="Aconitase, domain 3"/>
    <property type="match status" value="2"/>
</dbReference>
<protein>
    <recommendedName>
        <fullName evidence="10">Aconitate hydratase</fullName>
        <shortName evidence="10">Aconitase</shortName>
        <ecNumber evidence="10">4.2.1.3</ecNumber>
    </recommendedName>
</protein>
<dbReference type="SUPFAM" id="SSF53732">
    <property type="entry name" value="Aconitase iron-sulfur domain"/>
    <property type="match status" value="1"/>
</dbReference>
<dbReference type="Pfam" id="PF00330">
    <property type="entry name" value="Aconitase"/>
    <property type="match status" value="1"/>
</dbReference>
<keyword evidence="8 10" id="KW-0456">Lyase</keyword>
<dbReference type="PANTHER" id="PTHR11670">
    <property type="entry name" value="ACONITASE/IRON-RESPONSIVE ELEMENT FAMILY MEMBER"/>
    <property type="match status" value="1"/>
</dbReference>
<dbReference type="GO" id="GO:0051539">
    <property type="term" value="F:4 iron, 4 sulfur cluster binding"/>
    <property type="evidence" value="ECO:0007669"/>
    <property type="project" value="UniProtKB-KW"/>
</dbReference>
<dbReference type="Proteomes" id="UP000248395">
    <property type="component" value="Unassembled WGS sequence"/>
</dbReference>
<evidence type="ECO:0000256" key="10">
    <source>
        <dbReference type="RuleBase" id="RU361275"/>
    </source>
</evidence>
<keyword evidence="14" id="KW-1185">Reference proteome</keyword>
<comment type="function">
    <text evidence="10">Catalyzes the isomerization of citrate to isocitrate via cis-aconitate.</text>
</comment>
<feature type="domain" description="Aconitase/3-isopropylmalate dehydratase large subunit alpha/beta/alpha" evidence="11">
    <location>
        <begin position="69"/>
        <end position="561"/>
    </location>
</feature>
<evidence type="ECO:0000313" key="13">
    <source>
        <dbReference type="EMBL" id="PXX45916.1"/>
    </source>
</evidence>
<feature type="domain" description="Aconitase A/isopropylmalate dehydratase small subunit swivel" evidence="12">
    <location>
        <begin position="689"/>
        <end position="821"/>
    </location>
</feature>
<comment type="caution">
    <text evidence="13">The sequence shown here is derived from an EMBL/GenBank/DDBJ whole genome shotgun (WGS) entry which is preliminary data.</text>
</comment>
<comment type="pathway">
    <text evidence="2">Carbohydrate metabolism; tricarboxylic acid cycle; isocitrate from oxaloacetate: step 2/2.</text>
</comment>
<dbReference type="GO" id="GO:0003994">
    <property type="term" value="F:aconitate hydratase activity"/>
    <property type="evidence" value="ECO:0007669"/>
    <property type="project" value="UniProtKB-EC"/>
</dbReference>
<dbReference type="GO" id="GO:0006099">
    <property type="term" value="P:tricarboxylic acid cycle"/>
    <property type="evidence" value="ECO:0007669"/>
    <property type="project" value="UniProtKB-UniPathway"/>
</dbReference>
<dbReference type="InterPro" id="IPR044137">
    <property type="entry name" value="AcnA_IRP_Swivel"/>
</dbReference>
<dbReference type="FunFam" id="3.20.19.10:FF:000001">
    <property type="entry name" value="Aconitate hydratase"/>
    <property type="match status" value="1"/>
</dbReference>
<evidence type="ECO:0000256" key="8">
    <source>
        <dbReference type="ARBA" id="ARBA00023239"/>
    </source>
</evidence>
<dbReference type="InterPro" id="IPR015928">
    <property type="entry name" value="Aconitase/3IPM_dehydase_swvl"/>
</dbReference>
<dbReference type="RefSeq" id="WP_059284474.1">
    <property type="nucleotide sequence ID" value="NZ_LNQU01000002.1"/>
</dbReference>
<organism evidence="13 14">
    <name type="scientific">Aquitalea magnusonii</name>
    <dbReference type="NCBI Taxonomy" id="332411"/>
    <lineage>
        <taxon>Bacteria</taxon>
        <taxon>Pseudomonadati</taxon>
        <taxon>Pseudomonadota</taxon>
        <taxon>Betaproteobacteria</taxon>
        <taxon>Neisseriales</taxon>
        <taxon>Chromobacteriaceae</taxon>
        <taxon>Aquitalea</taxon>
    </lineage>
</organism>
<evidence type="ECO:0000259" key="11">
    <source>
        <dbReference type="Pfam" id="PF00330"/>
    </source>
</evidence>
<dbReference type="OrthoDB" id="9764318at2"/>
<dbReference type="Gene3D" id="6.10.190.10">
    <property type="match status" value="1"/>
</dbReference>
<proteinExistence type="inferred from homology"/>
<dbReference type="AlphaFoldDB" id="A0A318JCD3"/>
<reference evidence="13 14" key="1">
    <citation type="submission" date="2018-05" db="EMBL/GenBank/DDBJ databases">
        <title>Genomic Encyclopedia of Type Strains, Phase IV (KMG-IV): sequencing the most valuable type-strain genomes for metagenomic binning, comparative biology and taxonomic classification.</title>
        <authorList>
            <person name="Goeker M."/>
        </authorList>
    </citation>
    <scope>NUCLEOTIDE SEQUENCE [LARGE SCALE GENOMIC DNA]</scope>
    <source>
        <strain evidence="13 14">DSM 25134</strain>
    </source>
</reference>
<dbReference type="SUPFAM" id="SSF52016">
    <property type="entry name" value="LeuD/IlvD-like"/>
    <property type="match status" value="1"/>
</dbReference>
<gene>
    <name evidence="13" type="ORF">DFR38_11014</name>
</gene>
<evidence type="ECO:0000259" key="12">
    <source>
        <dbReference type="Pfam" id="PF00694"/>
    </source>
</evidence>
<dbReference type="InterPro" id="IPR018136">
    <property type="entry name" value="Aconitase_4Fe-4S_BS"/>
</dbReference>
<keyword evidence="7 10" id="KW-0411">Iron-sulfur</keyword>
<keyword evidence="5" id="KW-0479">Metal-binding</keyword>
<evidence type="ECO:0000256" key="2">
    <source>
        <dbReference type="ARBA" id="ARBA00004717"/>
    </source>
</evidence>
<comment type="cofactor">
    <cofactor evidence="1">
        <name>[4Fe-4S] cluster</name>
        <dbReference type="ChEBI" id="CHEBI:49883"/>
    </cofactor>
</comment>
<dbReference type="EC" id="4.2.1.3" evidence="10"/>
<evidence type="ECO:0000256" key="9">
    <source>
        <dbReference type="ARBA" id="ARBA00023501"/>
    </source>
</evidence>